<proteinExistence type="predicted"/>
<dbReference type="InterPro" id="IPR018076">
    <property type="entry name" value="T2SS_GspF_dom"/>
</dbReference>
<gene>
    <name evidence="6" type="ORF">GEV26_01685</name>
</gene>
<dbReference type="KEGG" id="aef:GEV26_01685"/>
<dbReference type="PANTHER" id="PTHR35007:SF4">
    <property type="entry name" value="CONSERVED TRANSMEMBRANE PROTEIN-RELATED"/>
    <property type="match status" value="1"/>
</dbReference>
<evidence type="ECO:0000256" key="2">
    <source>
        <dbReference type="ARBA" id="ARBA00022475"/>
    </source>
</evidence>
<keyword evidence="4" id="KW-1133">Transmembrane helix</keyword>
<keyword evidence="3" id="KW-0812">Transmembrane</keyword>
<dbReference type="PANTHER" id="PTHR35007">
    <property type="entry name" value="INTEGRAL MEMBRANE PROTEIN-RELATED"/>
    <property type="match status" value="1"/>
</dbReference>
<dbReference type="EMBL" id="CP045737">
    <property type="protein sequence ID" value="QGG40185.1"/>
    <property type="molecule type" value="Genomic_DNA"/>
</dbReference>
<accession>A0A5Q2MIP8</accession>
<evidence type="ECO:0000256" key="5">
    <source>
        <dbReference type="ARBA" id="ARBA00023136"/>
    </source>
</evidence>
<organism evidence="6 7">
    <name type="scientific">Aeromicrobium yanjiei</name>
    <dbReference type="NCBI Taxonomy" id="2662028"/>
    <lineage>
        <taxon>Bacteria</taxon>
        <taxon>Bacillati</taxon>
        <taxon>Actinomycetota</taxon>
        <taxon>Actinomycetes</taxon>
        <taxon>Propionibacteriales</taxon>
        <taxon>Nocardioidaceae</taxon>
        <taxon>Aeromicrobium</taxon>
    </lineage>
</organism>
<name>A0A5Q2MIP8_9ACTN</name>
<reference evidence="6 7" key="1">
    <citation type="submission" date="2019-11" db="EMBL/GenBank/DDBJ databases">
        <authorList>
            <person name="Li J."/>
        </authorList>
    </citation>
    <scope>NUCLEOTIDE SEQUENCE [LARGE SCALE GENOMIC DNA]</scope>
    <source>
        <strain evidence="6 7">MF47</strain>
    </source>
</reference>
<keyword evidence="2" id="KW-1003">Cell membrane</keyword>
<dbReference type="AlphaFoldDB" id="A0A5Q2MIP8"/>
<keyword evidence="7" id="KW-1185">Reference proteome</keyword>
<dbReference type="GO" id="GO:0005886">
    <property type="term" value="C:plasma membrane"/>
    <property type="evidence" value="ECO:0007669"/>
    <property type="project" value="UniProtKB-SubCell"/>
</dbReference>
<evidence type="ECO:0000313" key="7">
    <source>
        <dbReference type="Proteomes" id="UP000392064"/>
    </source>
</evidence>
<sequence length="263" mass="27164">MRLAAAVSVVAAMLLWRPPGRWLLRHRLGRRAVEVSRHRVAAAGVAVVVLSLAGQVRGPRLVLAGTVVGIGVFAVRLLGASRRHELVRRRRAEVAEVLGLLAAELRAGLLPVRTLSGLAADFDFLAPAARAADLGADVPAALREASAATGREALLEVAAAWHVAERSGAPLAMVLGRLEDAVRDRREVEREVQAGAGPARATGRLMAVLPVVGLGLGSGMGGDPVAVLTTTWVGVGCLAAGCALACLGVAWVERIASAAEMPP</sequence>
<evidence type="ECO:0000256" key="1">
    <source>
        <dbReference type="ARBA" id="ARBA00004651"/>
    </source>
</evidence>
<evidence type="ECO:0000313" key="6">
    <source>
        <dbReference type="EMBL" id="QGG40185.1"/>
    </source>
</evidence>
<keyword evidence="5" id="KW-0472">Membrane</keyword>
<dbReference type="RefSeq" id="WP_153651457.1">
    <property type="nucleotide sequence ID" value="NZ_CP045737.1"/>
</dbReference>
<evidence type="ECO:0000256" key="4">
    <source>
        <dbReference type="ARBA" id="ARBA00022989"/>
    </source>
</evidence>
<dbReference type="Pfam" id="PF00482">
    <property type="entry name" value="T2SSF"/>
    <property type="match status" value="1"/>
</dbReference>
<comment type="subcellular location">
    <subcellularLocation>
        <location evidence="1">Cell membrane</location>
        <topology evidence="1">Multi-pass membrane protein</topology>
    </subcellularLocation>
</comment>
<dbReference type="Proteomes" id="UP000392064">
    <property type="component" value="Chromosome"/>
</dbReference>
<evidence type="ECO:0000256" key="3">
    <source>
        <dbReference type="ARBA" id="ARBA00022692"/>
    </source>
</evidence>
<protein>
    <submittedName>
        <fullName evidence="6">Type II secretion system protein</fullName>
    </submittedName>
</protein>